<dbReference type="AlphaFoldDB" id="A0A840YIY0"/>
<protein>
    <submittedName>
        <fullName evidence="4">CheY-like chemotaxis protein</fullName>
    </submittedName>
</protein>
<name>A0A840YIY0_9PROT</name>
<dbReference type="RefSeq" id="WP_184518956.1">
    <property type="nucleotide sequence ID" value="NZ_JACIJD010000011.1"/>
</dbReference>
<dbReference type="Proteomes" id="UP000580654">
    <property type="component" value="Unassembled WGS sequence"/>
</dbReference>
<feature type="modified residue" description="4-aspartylphosphate" evidence="2">
    <location>
        <position position="59"/>
    </location>
</feature>
<reference evidence="4 5" key="1">
    <citation type="submission" date="2020-08" db="EMBL/GenBank/DDBJ databases">
        <title>Genomic Encyclopedia of Type Strains, Phase IV (KMG-IV): sequencing the most valuable type-strain genomes for metagenomic binning, comparative biology and taxonomic classification.</title>
        <authorList>
            <person name="Goeker M."/>
        </authorList>
    </citation>
    <scope>NUCLEOTIDE SEQUENCE [LARGE SCALE GENOMIC DNA]</scope>
    <source>
        <strain evidence="4 5">DSM 25622</strain>
    </source>
</reference>
<dbReference type="GO" id="GO:0000160">
    <property type="term" value="P:phosphorelay signal transduction system"/>
    <property type="evidence" value="ECO:0007669"/>
    <property type="project" value="InterPro"/>
</dbReference>
<dbReference type="Gene3D" id="3.40.50.2300">
    <property type="match status" value="1"/>
</dbReference>
<evidence type="ECO:0000256" key="2">
    <source>
        <dbReference type="PROSITE-ProRule" id="PRU00169"/>
    </source>
</evidence>
<dbReference type="PROSITE" id="PS50110">
    <property type="entry name" value="RESPONSE_REGULATORY"/>
    <property type="match status" value="1"/>
</dbReference>
<dbReference type="InterPro" id="IPR011006">
    <property type="entry name" value="CheY-like_superfamily"/>
</dbReference>
<evidence type="ECO:0000313" key="4">
    <source>
        <dbReference type="EMBL" id="MBB5694602.1"/>
    </source>
</evidence>
<sequence length="134" mass="14509">MTAALPIRDVVVLEDDALVRDVLTDIIEAEGFFVHPVATAADALARITASAGCSLLLADIELGPGPNGFEAARAAQERHPELPVIYLTAWPAHSNDRHFGPRERFLRKPFRTPELVEAIRSLAAAPFFPSAAKN</sequence>
<feature type="domain" description="Response regulatory" evidence="3">
    <location>
        <begin position="9"/>
        <end position="123"/>
    </location>
</feature>
<gene>
    <name evidence="4" type="ORF">FHS87_002654</name>
</gene>
<dbReference type="InterPro" id="IPR001789">
    <property type="entry name" value="Sig_transdc_resp-reg_receiver"/>
</dbReference>
<dbReference type="PANTHER" id="PTHR44591:SF3">
    <property type="entry name" value="RESPONSE REGULATORY DOMAIN-CONTAINING PROTEIN"/>
    <property type="match status" value="1"/>
</dbReference>
<evidence type="ECO:0000256" key="1">
    <source>
        <dbReference type="ARBA" id="ARBA00022553"/>
    </source>
</evidence>
<dbReference type="SUPFAM" id="SSF52172">
    <property type="entry name" value="CheY-like"/>
    <property type="match status" value="1"/>
</dbReference>
<keyword evidence="5" id="KW-1185">Reference proteome</keyword>
<keyword evidence="1 2" id="KW-0597">Phosphoprotein</keyword>
<accession>A0A840YIY0</accession>
<dbReference type="Pfam" id="PF00072">
    <property type="entry name" value="Response_reg"/>
    <property type="match status" value="1"/>
</dbReference>
<evidence type="ECO:0000259" key="3">
    <source>
        <dbReference type="PROSITE" id="PS50110"/>
    </source>
</evidence>
<proteinExistence type="predicted"/>
<organism evidence="4 5">
    <name type="scientific">Muricoccus pecuniae</name>
    <dbReference type="NCBI Taxonomy" id="693023"/>
    <lineage>
        <taxon>Bacteria</taxon>
        <taxon>Pseudomonadati</taxon>
        <taxon>Pseudomonadota</taxon>
        <taxon>Alphaproteobacteria</taxon>
        <taxon>Acetobacterales</taxon>
        <taxon>Roseomonadaceae</taxon>
        <taxon>Muricoccus</taxon>
    </lineage>
</organism>
<dbReference type="EMBL" id="JACIJD010000011">
    <property type="protein sequence ID" value="MBB5694602.1"/>
    <property type="molecule type" value="Genomic_DNA"/>
</dbReference>
<dbReference type="SMART" id="SM00448">
    <property type="entry name" value="REC"/>
    <property type="match status" value="1"/>
</dbReference>
<evidence type="ECO:0000313" key="5">
    <source>
        <dbReference type="Proteomes" id="UP000580654"/>
    </source>
</evidence>
<dbReference type="PANTHER" id="PTHR44591">
    <property type="entry name" value="STRESS RESPONSE REGULATOR PROTEIN 1"/>
    <property type="match status" value="1"/>
</dbReference>
<dbReference type="InterPro" id="IPR050595">
    <property type="entry name" value="Bact_response_regulator"/>
</dbReference>
<comment type="caution">
    <text evidence="4">The sequence shown here is derived from an EMBL/GenBank/DDBJ whole genome shotgun (WGS) entry which is preliminary data.</text>
</comment>